<evidence type="ECO:0000313" key="6">
    <source>
        <dbReference type="Proteomes" id="UP001595699"/>
    </source>
</evidence>
<dbReference type="Gene3D" id="3.40.50.300">
    <property type="entry name" value="P-loop containing nucleotide triphosphate hydrolases"/>
    <property type="match status" value="1"/>
</dbReference>
<comment type="caution">
    <text evidence="5">The sequence shown here is derived from an EMBL/GenBank/DDBJ whole genome shotgun (WGS) entry which is preliminary data.</text>
</comment>
<gene>
    <name evidence="5" type="ORF">ACFOUW_12230</name>
</gene>
<dbReference type="CDD" id="cd15831">
    <property type="entry name" value="BTAD"/>
    <property type="match status" value="1"/>
</dbReference>
<dbReference type="InterPro" id="IPR036388">
    <property type="entry name" value="WH-like_DNA-bd_sf"/>
</dbReference>
<dbReference type="InterPro" id="IPR049945">
    <property type="entry name" value="AAA_22"/>
</dbReference>
<evidence type="ECO:0000256" key="1">
    <source>
        <dbReference type="ARBA" id="ARBA00005820"/>
    </source>
</evidence>
<accession>A0ABV7YC85</accession>
<dbReference type="InterPro" id="IPR058852">
    <property type="entry name" value="HTH_77"/>
</dbReference>
<dbReference type="InterPro" id="IPR001867">
    <property type="entry name" value="OmpR/PhoB-type_DNA-bd"/>
</dbReference>
<dbReference type="PRINTS" id="PR00364">
    <property type="entry name" value="DISEASERSIST"/>
</dbReference>
<feature type="domain" description="OmpR/PhoB-type" evidence="4">
    <location>
        <begin position="1"/>
        <end position="112"/>
    </location>
</feature>
<keyword evidence="6" id="KW-1185">Reference proteome</keyword>
<dbReference type="PANTHER" id="PTHR47691:SF3">
    <property type="entry name" value="HTH-TYPE TRANSCRIPTIONAL REGULATOR RV0890C-RELATED"/>
    <property type="match status" value="1"/>
</dbReference>
<dbReference type="PANTHER" id="PTHR47691">
    <property type="entry name" value="REGULATOR-RELATED"/>
    <property type="match status" value="1"/>
</dbReference>
<evidence type="ECO:0000256" key="2">
    <source>
        <dbReference type="ARBA" id="ARBA00023125"/>
    </source>
</evidence>
<dbReference type="PROSITE" id="PS51755">
    <property type="entry name" value="OMPR_PHOB"/>
    <property type="match status" value="1"/>
</dbReference>
<sequence>MEFRVLGPLEVLHNGDPLKLGGPKQRAVLGVLIAHAGHAVPVARLTDELWGDDPPPTAATALQVYVSALRKVLGDRVVSSRGTYLLDLTGDDLDAERFEELVARGRGHRAEHPARTSADLGFALALWRGDAYADLPGGPTLQAEQARLDELRLAVVEDRAEAELELGKHAHLLSELAGLAVQHPTRERLISLYMLTAYRCRRVGDAMRAYETLRTRLHDEYGVEPSQETRSLARSISRRDPTLDAPWPEWIPAPTSRFVGRRRELVQLGDQLPRTRLLTITGPGGAGKTRLSLEIGREAVHDHPDGVRFIDLSSAPVGSSVAATIAGVLGDREQPGIDLLDTLATELHRSRVLLILDNCEHLVDDCAKVCQYLLERCPGVRILATSREPLGIGGERVWPLSGLALPVAGDVSEVAARSESVRLFADRAQAAAPTFTLGPGPLATVSELCRRLDGMPLAIELAAAQLRTQSLDEVASRLGQRLDLQDARSRTLPERHRTMRAAIDWSHRLLSPREQATFRRLSVFKGGFTRDAVERVAADVAGFAPNDAAEVFDALTQLVDRSLVVAESSIDNGAVGTRYRMVETIAAYAAERLAESREELATRVRHAAWVTDLAEATDKAWATNKNATLILAVEHDNVRAAIEWTLGDGQDPQRALQIGSLVWWFWWTRGLMEEGRDLLERALAASSSEPSQQRGAALRAAASLARSSGAYAAAYRLGEECLRVNRAIGLERGIGFALNSLAITLQAQNKIEDSLLLLAESRERYAEAGDERGQASALNNMGNSLRASGRLEEATESLQDALERFRKLSDRRGEAAVLTNLAICARRSGDVQRSRDLSLHALTLYTELGLAEGQTDIFDCLAWCELAEGRALSALRLLAAADQVRRRLGSPRFSPDEIADYEDAIARARKLVGSRASALERAAEEVTLDDLVAEILHDASTSPELNAAG</sequence>
<dbReference type="InterPro" id="IPR019734">
    <property type="entry name" value="TPR_rpt"/>
</dbReference>
<dbReference type="SUPFAM" id="SSF46894">
    <property type="entry name" value="C-terminal effector domain of the bipartite response regulators"/>
    <property type="match status" value="1"/>
</dbReference>
<dbReference type="SMART" id="SM00862">
    <property type="entry name" value="Trans_reg_C"/>
    <property type="match status" value="1"/>
</dbReference>
<evidence type="ECO:0000256" key="3">
    <source>
        <dbReference type="PROSITE-ProRule" id="PRU01091"/>
    </source>
</evidence>
<feature type="DNA-binding region" description="OmpR/PhoB-type" evidence="3">
    <location>
        <begin position="1"/>
        <end position="112"/>
    </location>
</feature>
<dbReference type="Pfam" id="PF25872">
    <property type="entry name" value="HTH_77"/>
    <property type="match status" value="1"/>
</dbReference>
<comment type="similarity">
    <text evidence="1">Belongs to the AfsR/DnrI/RedD regulatory family.</text>
</comment>
<dbReference type="Gene3D" id="1.25.40.10">
    <property type="entry name" value="Tetratricopeptide repeat domain"/>
    <property type="match status" value="2"/>
</dbReference>
<dbReference type="RefSeq" id="WP_205114141.1">
    <property type="nucleotide sequence ID" value="NZ_JAFBCM010000001.1"/>
</dbReference>
<proteinExistence type="inferred from homology"/>
<dbReference type="SUPFAM" id="SSF52540">
    <property type="entry name" value="P-loop containing nucleoside triphosphate hydrolases"/>
    <property type="match status" value="1"/>
</dbReference>
<dbReference type="Pfam" id="PF00486">
    <property type="entry name" value="Trans_reg_C"/>
    <property type="match status" value="1"/>
</dbReference>
<dbReference type="Pfam" id="PF03704">
    <property type="entry name" value="BTAD"/>
    <property type="match status" value="1"/>
</dbReference>
<dbReference type="Pfam" id="PF13401">
    <property type="entry name" value="AAA_22"/>
    <property type="match status" value="1"/>
</dbReference>
<dbReference type="SUPFAM" id="SSF48452">
    <property type="entry name" value="TPR-like"/>
    <property type="match status" value="2"/>
</dbReference>
<dbReference type="InterPro" id="IPR016032">
    <property type="entry name" value="Sig_transdc_resp-reg_C-effctor"/>
</dbReference>
<reference evidence="6" key="1">
    <citation type="journal article" date="2019" name="Int. J. Syst. Evol. Microbiol.">
        <title>The Global Catalogue of Microorganisms (GCM) 10K type strain sequencing project: providing services to taxonomists for standard genome sequencing and annotation.</title>
        <authorList>
            <consortium name="The Broad Institute Genomics Platform"/>
            <consortium name="The Broad Institute Genome Sequencing Center for Infectious Disease"/>
            <person name="Wu L."/>
            <person name="Ma J."/>
        </authorList>
    </citation>
    <scope>NUCLEOTIDE SEQUENCE [LARGE SCALE GENOMIC DNA]</scope>
    <source>
        <strain evidence="6">CGMCC 4.7241</strain>
    </source>
</reference>
<name>A0ABV7YC85_9ACTN</name>
<evidence type="ECO:0000259" key="4">
    <source>
        <dbReference type="PROSITE" id="PS51755"/>
    </source>
</evidence>
<keyword evidence="2 3" id="KW-0238">DNA-binding</keyword>
<organism evidence="5 6">
    <name type="scientific">Tenggerimyces flavus</name>
    <dbReference type="NCBI Taxonomy" id="1708749"/>
    <lineage>
        <taxon>Bacteria</taxon>
        <taxon>Bacillati</taxon>
        <taxon>Actinomycetota</taxon>
        <taxon>Actinomycetes</taxon>
        <taxon>Propionibacteriales</taxon>
        <taxon>Nocardioidaceae</taxon>
        <taxon>Tenggerimyces</taxon>
    </lineage>
</organism>
<dbReference type="InterPro" id="IPR011990">
    <property type="entry name" value="TPR-like_helical_dom_sf"/>
</dbReference>
<dbReference type="InterPro" id="IPR005158">
    <property type="entry name" value="BTAD"/>
</dbReference>
<evidence type="ECO:0000313" key="5">
    <source>
        <dbReference type="EMBL" id="MFC3761605.1"/>
    </source>
</evidence>
<dbReference type="InterPro" id="IPR027417">
    <property type="entry name" value="P-loop_NTPase"/>
</dbReference>
<dbReference type="Proteomes" id="UP001595699">
    <property type="component" value="Unassembled WGS sequence"/>
</dbReference>
<dbReference type="Pfam" id="PF13424">
    <property type="entry name" value="TPR_12"/>
    <property type="match status" value="1"/>
</dbReference>
<protein>
    <submittedName>
        <fullName evidence="5">BTAD domain-containing putative transcriptional regulator</fullName>
    </submittedName>
</protein>
<dbReference type="EMBL" id="JBHRZH010000009">
    <property type="protein sequence ID" value="MFC3761605.1"/>
    <property type="molecule type" value="Genomic_DNA"/>
</dbReference>
<dbReference type="SMART" id="SM01043">
    <property type="entry name" value="BTAD"/>
    <property type="match status" value="1"/>
</dbReference>
<dbReference type="SMART" id="SM00028">
    <property type="entry name" value="TPR"/>
    <property type="match status" value="2"/>
</dbReference>
<dbReference type="Gene3D" id="1.10.10.10">
    <property type="entry name" value="Winged helix-like DNA-binding domain superfamily/Winged helix DNA-binding domain"/>
    <property type="match status" value="1"/>
</dbReference>